<keyword evidence="2" id="KW-0238">DNA-binding</keyword>
<dbReference type="InterPro" id="IPR029016">
    <property type="entry name" value="GAF-like_dom_sf"/>
</dbReference>
<dbReference type="SMART" id="SM00346">
    <property type="entry name" value="HTH_ICLR"/>
    <property type="match status" value="1"/>
</dbReference>
<evidence type="ECO:0000256" key="3">
    <source>
        <dbReference type="ARBA" id="ARBA00023163"/>
    </source>
</evidence>
<dbReference type="Proteomes" id="UP001199469">
    <property type="component" value="Unassembled WGS sequence"/>
</dbReference>
<feature type="domain" description="IclR-ED" evidence="6">
    <location>
        <begin position="67"/>
        <end position="249"/>
    </location>
</feature>
<evidence type="ECO:0000259" key="6">
    <source>
        <dbReference type="PROSITE" id="PS51078"/>
    </source>
</evidence>
<dbReference type="InterPro" id="IPR005471">
    <property type="entry name" value="Tscrpt_reg_IclR_N"/>
</dbReference>
<feature type="compositionally biased region" description="Low complexity" evidence="4">
    <location>
        <begin position="294"/>
        <end position="304"/>
    </location>
</feature>
<gene>
    <name evidence="7" type="ORF">LQ327_19785</name>
</gene>
<keyword evidence="8" id="KW-1185">Reference proteome</keyword>
<evidence type="ECO:0000256" key="1">
    <source>
        <dbReference type="ARBA" id="ARBA00023015"/>
    </source>
</evidence>
<dbReference type="RefSeq" id="WP_230736867.1">
    <property type="nucleotide sequence ID" value="NZ_JAJNDB010000004.1"/>
</dbReference>
<evidence type="ECO:0000256" key="4">
    <source>
        <dbReference type="SAM" id="MobiDB-lite"/>
    </source>
</evidence>
<dbReference type="CDD" id="cd00090">
    <property type="entry name" value="HTH_ARSR"/>
    <property type="match status" value="1"/>
</dbReference>
<proteinExistence type="predicted"/>
<dbReference type="InterPro" id="IPR011991">
    <property type="entry name" value="ArsR-like_HTH"/>
</dbReference>
<dbReference type="PROSITE" id="PS51077">
    <property type="entry name" value="HTH_ICLR"/>
    <property type="match status" value="1"/>
</dbReference>
<evidence type="ECO:0000313" key="8">
    <source>
        <dbReference type="Proteomes" id="UP001199469"/>
    </source>
</evidence>
<keyword evidence="1" id="KW-0805">Transcription regulation</keyword>
<dbReference type="Gene3D" id="1.10.10.10">
    <property type="entry name" value="Winged helix-like DNA-binding domain superfamily/Winged helix DNA-binding domain"/>
    <property type="match status" value="1"/>
</dbReference>
<dbReference type="InterPro" id="IPR036388">
    <property type="entry name" value="WH-like_DNA-bd_sf"/>
</dbReference>
<dbReference type="PANTHER" id="PTHR30136">
    <property type="entry name" value="HELIX-TURN-HELIX TRANSCRIPTIONAL REGULATOR, ICLR FAMILY"/>
    <property type="match status" value="1"/>
</dbReference>
<dbReference type="Gene3D" id="3.30.450.40">
    <property type="match status" value="1"/>
</dbReference>
<protein>
    <submittedName>
        <fullName evidence="7">IclR family transcriptional regulator</fullName>
    </submittedName>
</protein>
<organism evidence="7 8">
    <name type="scientific">Actinomycetospora endophytica</name>
    <dbReference type="NCBI Taxonomy" id="2291215"/>
    <lineage>
        <taxon>Bacteria</taxon>
        <taxon>Bacillati</taxon>
        <taxon>Actinomycetota</taxon>
        <taxon>Actinomycetes</taxon>
        <taxon>Pseudonocardiales</taxon>
        <taxon>Pseudonocardiaceae</taxon>
        <taxon>Actinomycetospora</taxon>
    </lineage>
</organism>
<accession>A0ABS8PBF8</accession>
<dbReference type="Pfam" id="PF09339">
    <property type="entry name" value="HTH_IclR"/>
    <property type="match status" value="1"/>
</dbReference>
<feature type="compositionally biased region" description="Basic and acidic residues" evidence="4">
    <location>
        <begin position="252"/>
        <end position="264"/>
    </location>
</feature>
<dbReference type="PANTHER" id="PTHR30136:SF39">
    <property type="entry name" value="TRANSCRIPTIONAL REGULATORY PROTEIN"/>
    <property type="match status" value="1"/>
</dbReference>
<feature type="domain" description="HTH iclR-type" evidence="5">
    <location>
        <begin position="5"/>
        <end position="66"/>
    </location>
</feature>
<evidence type="ECO:0000259" key="5">
    <source>
        <dbReference type="PROSITE" id="PS51077"/>
    </source>
</evidence>
<dbReference type="SUPFAM" id="SSF46785">
    <property type="entry name" value="Winged helix' DNA-binding domain"/>
    <property type="match status" value="1"/>
</dbReference>
<dbReference type="InterPro" id="IPR050707">
    <property type="entry name" value="HTH_MetabolicPath_Reg"/>
</dbReference>
<comment type="caution">
    <text evidence="7">The sequence shown here is derived from an EMBL/GenBank/DDBJ whole genome shotgun (WGS) entry which is preliminary data.</text>
</comment>
<evidence type="ECO:0000256" key="2">
    <source>
        <dbReference type="ARBA" id="ARBA00023125"/>
    </source>
</evidence>
<dbReference type="InterPro" id="IPR036390">
    <property type="entry name" value="WH_DNA-bd_sf"/>
</dbReference>
<dbReference type="EMBL" id="JAJNDB010000004">
    <property type="protein sequence ID" value="MCD2195615.1"/>
    <property type="molecule type" value="Genomic_DNA"/>
</dbReference>
<dbReference type="InterPro" id="IPR014757">
    <property type="entry name" value="Tscrpt_reg_IclR_C"/>
</dbReference>
<keyword evidence="3" id="KW-0804">Transcription</keyword>
<reference evidence="7 8" key="1">
    <citation type="submission" date="2021-11" db="EMBL/GenBank/DDBJ databases">
        <title>Draft genome sequence of Actinomycetospora sp. SF1 isolated from the rhizosphere soil.</title>
        <authorList>
            <person name="Duangmal K."/>
            <person name="Chantavorakit T."/>
        </authorList>
    </citation>
    <scope>NUCLEOTIDE SEQUENCE [LARGE SCALE GENOMIC DNA]</scope>
    <source>
        <strain evidence="7 8">TBRC 5722</strain>
    </source>
</reference>
<dbReference type="PROSITE" id="PS51078">
    <property type="entry name" value="ICLR_ED"/>
    <property type="match status" value="1"/>
</dbReference>
<evidence type="ECO:0000313" key="7">
    <source>
        <dbReference type="EMBL" id="MCD2195615.1"/>
    </source>
</evidence>
<feature type="region of interest" description="Disordered" evidence="4">
    <location>
        <begin position="248"/>
        <end position="319"/>
    </location>
</feature>
<sequence>MDAPLHSVTNAARLLKAFLSREETLGVSELSRRLGLGKSAVHRLLATLAAEGLVSRDADGGYRLGLVVFELGEAVRSHMDLHAAAGPVLVELREQTGESSQVGVLDGDEVVYVDRLESTHSLRLFHETGRRVPLHCTSSGKVLLASLPVERRERILAAGLREHTPHTIVTPDALRAELAAVQERGWADAVNERELGVASLAAPVRGPGGAVVAAISVGAPITRFRAIPRQRLARWVVEAGEAVSRRLGWSPETEHQGEHADRVSRPSSTECEQPDRSGPPSSGTETERRDRSDPPSSGAGSSSSTVRTPNGQEAAHARV</sequence>
<dbReference type="SUPFAM" id="SSF55781">
    <property type="entry name" value="GAF domain-like"/>
    <property type="match status" value="1"/>
</dbReference>
<name>A0ABS8PBF8_9PSEU</name>
<dbReference type="Pfam" id="PF01614">
    <property type="entry name" value="IclR_C"/>
    <property type="match status" value="1"/>
</dbReference>